<keyword evidence="2" id="KW-0418">Kinase</keyword>
<keyword evidence="6" id="KW-0067">ATP-binding</keyword>
<dbReference type="KEGG" id="dcp:RN607_11435"/>
<feature type="transmembrane region" description="Helical" evidence="4">
    <location>
        <begin position="20"/>
        <end position="42"/>
    </location>
</feature>
<evidence type="ECO:0000256" key="4">
    <source>
        <dbReference type="SAM" id="Phobius"/>
    </source>
</evidence>
<dbReference type="PANTHER" id="PTHR24421:SF61">
    <property type="entry name" value="OXYGEN SENSOR HISTIDINE KINASE NREB"/>
    <property type="match status" value="1"/>
</dbReference>
<dbReference type="Pfam" id="PF02518">
    <property type="entry name" value="HATPase_c"/>
    <property type="match status" value="1"/>
</dbReference>
<dbReference type="EMBL" id="CP134880">
    <property type="protein sequence ID" value="WNM26803.1"/>
    <property type="molecule type" value="Genomic_DNA"/>
</dbReference>
<dbReference type="InterPro" id="IPR003594">
    <property type="entry name" value="HATPase_dom"/>
</dbReference>
<name>A0AA96JAB9_9MICO</name>
<organism evidence="6">
    <name type="scientific">Demequina capsici</name>
    <dbReference type="NCBI Taxonomy" id="3075620"/>
    <lineage>
        <taxon>Bacteria</taxon>
        <taxon>Bacillati</taxon>
        <taxon>Actinomycetota</taxon>
        <taxon>Actinomycetes</taxon>
        <taxon>Micrococcales</taxon>
        <taxon>Demequinaceae</taxon>
        <taxon>Demequina</taxon>
    </lineage>
</organism>
<dbReference type="InterPro" id="IPR036890">
    <property type="entry name" value="HATPase_C_sf"/>
</dbReference>
<dbReference type="RefSeq" id="WP_313542719.1">
    <property type="nucleotide sequence ID" value="NZ_CP134880.1"/>
</dbReference>
<feature type="domain" description="Histidine kinase/HSP90-like ATPase" evidence="5">
    <location>
        <begin position="249"/>
        <end position="334"/>
    </location>
</feature>
<dbReference type="GO" id="GO:0016301">
    <property type="term" value="F:kinase activity"/>
    <property type="evidence" value="ECO:0007669"/>
    <property type="project" value="UniProtKB-KW"/>
</dbReference>
<dbReference type="SUPFAM" id="SSF55874">
    <property type="entry name" value="ATPase domain of HSP90 chaperone/DNA topoisomerase II/histidine kinase"/>
    <property type="match status" value="1"/>
</dbReference>
<reference evidence="6" key="1">
    <citation type="submission" date="2023-09" db="EMBL/GenBank/DDBJ databases">
        <title>Demequina sp. a novel bacteria isolated from Capsicum annuum.</title>
        <authorList>
            <person name="Humaira Z."/>
            <person name="Lee J."/>
            <person name="Cho D."/>
        </authorList>
    </citation>
    <scope>NUCLEOTIDE SEQUENCE</scope>
    <source>
        <strain evidence="6">PMTSA13</strain>
    </source>
</reference>
<evidence type="ECO:0000259" key="5">
    <source>
        <dbReference type="Pfam" id="PF02518"/>
    </source>
</evidence>
<evidence type="ECO:0000256" key="1">
    <source>
        <dbReference type="ARBA" id="ARBA00022679"/>
    </source>
</evidence>
<keyword evidence="4" id="KW-0812">Transmembrane</keyword>
<keyword evidence="4" id="KW-1133">Transmembrane helix</keyword>
<sequence length="337" mass="37061">MTDQRLASPLRRRAPQSRWWLMALGGLMLATSLALLARRLGWGAASGWVVPGLAFAAALVLVWSPLETAVQGDARRPDVVALFSKDAWVRVVLGLVLGIVTLVWFAQWRFTDDPLLRAVLMPIVIVVALALILAPWWLRLIRQVGVERERRVREFERAEIAAHLHDSVLQTLTLIRAKADDPDAVARLARAQERDLRAYLYQERRSVEDSVATALQRAVSEVEDAHGVAVDVVSVGDARTSEALRAGVRAAKEAVQNAARHGHEPISVYAELTADRYEIFVRDSGPGFDPSLVPADRAGIRNSIVGRTRRHGGDAVVASAPGGRTEVTITIPRKEER</sequence>
<evidence type="ECO:0000256" key="3">
    <source>
        <dbReference type="ARBA" id="ARBA00023012"/>
    </source>
</evidence>
<feature type="transmembrane region" description="Helical" evidence="4">
    <location>
        <begin position="48"/>
        <end position="66"/>
    </location>
</feature>
<feature type="transmembrane region" description="Helical" evidence="4">
    <location>
        <begin position="118"/>
        <end position="138"/>
    </location>
</feature>
<proteinExistence type="predicted"/>
<feature type="transmembrane region" description="Helical" evidence="4">
    <location>
        <begin position="87"/>
        <end position="106"/>
    </location>
</feature>
<gene>
    <name evidence="6" type="ORF">RN607_11435</name>
</gene>
<dbReference type="Gene3D" id="3.30.565.10">
    <property type="entry name" value="Histidine kinase-like ATPase, C-terminal domain"/>
    <property type="match status" value="1"/>
</dbReference>
<keyword evidence="3" id="KW-0902">Two-component regulatory system</keyword>
<dbReference type="GO" id="GO:0005524">
    <property type="term" value="F:ATP binding"/>
    <property type="evidence" value="ECO:0007669"/>
    <property type="project" value="UniProtKB-KW"/>
</dbReference>
<dbReference type="PANTHER" id="PTHR24421">
    <property type="entry name" value="NITRATE/NITRITE SENSOR PROTEIN NARX-RELATED"/>
    <property type="match status" value="1"/>
</dbReference>
<evidence type="ECO:0000256" key="2">
    <source>
        <dbReference type="ARBA" id="ARBA00022777"/>
    </source>
</evidence>
<dbReference type="InterPro" id="IPR050482">
    <property type="entry name" value="Sensor_HK_TwoCompSys"/>
</dbReference>
<evidence type="ECO:0000313" key="6">
    <source>
        <dbReference type="EMBL" id="WNM26803.1"/>
    </source>
</evidence>
<accession>A0AA96JAB9</accession>
<keyword evidence="4" id="KW-0472">Membrane</keyword>
<keyword evidence="6" id="KW-0547">Nucleotide-binding</keyword>
<protein>
    <submittedName>
        <fullName evidence="6">ATP-binding protein</fullName>
    </submittedName>
</protein>
<dbReference type="GO" id="GO:0000160">
    <property type="term" value="P:phosphorelay signal transduction system"/>
    <property type="evidence" value="ECO:0007669"/>
    <property type="project" value="UniProtKB-KW"/>
</dbReference>
<dbReference type="Proteomes" id="UP001303408">
    <property type="component" value="Chromosome"/>
</dbReference>
<dbReference type="AlphaFoldDB" id="A0AA96JAB9"/>
<keyword evidence="1" id="KW-0808">Transferase</keyword>